<proteinExistence type="predicted"/>
<evidence type="ECO:0000313" key="1">
    <source>
        <dbReference type="EMBL" id="GLR65076.1"/>
    </source>
</evidence>
<dbReference type="RefSeq" id="WP_036240332.1">
    <property type="nucleotide sequence ID" value="NZ_BSOR01000072.1"/>
</dbReference>
<reference evidence="2" key="1">
    <citation type="journal article" date="2019" name="Int. J. Syst. Evol. Microbiol.">
        <title>The Global Catalogue of Microorganisms (GCM) 10K type strain sequencing project: providing services to taxonomists for standard genome sequencing and annotation.</title>
        <authorList>
            <consortium name="The Broad Institute Genomics Platform"/>
            <consortium name="The Broad Institute Genome Sequencing Center for Infectious Disease"/>
            <person name="Wu L."/>
            <person name="Ma J."/>
        </authorList>
    </citation>
    <scope>NUCLEOTIDE SEQUENCE [LARGE SCALE GENOMIC DNA]</scope>
    <source>
        <strain evidence="2">NBRC 100033</strain>
    </source>
</reference>
<accession>A0ABQ5ZY01</accession>
<protein>
    <recommendedName>
        <fullName evidence="3">dTDP-4-amino-4,6-dideoxygalactose transaminase</fullName>
    </recommendedName>
</protein>
<keyword evidence="2" id="KW-1185">Reference proteome</keyword>
<sequence>MQINNKPIGGYFELELPKSQNYPYPEAFKYQSARSAFYALLEKIKPSKVYMPRYICDTMIAPLRALAIDIDYYSISKDLDCKFTGRLKDNEILFYVNYFGLCTSHQENLLKKYPANQLVFDHSQAFFQKPLDALATIYSPRKFFGVPDGGLLATNLDITEPEEIDTGSIDRASHLLKRLAGEPEDGYSDYQENENSLNNLQPKKMSQLTERLLASIDYESIKEIRNANFIYLHDKFKHLNELEIESFDAPLSYPLLSYQDRGVELIKKRIFTPTYWPDALDRCKGNQEEYLINNLYPLPIDQRYSKNDMDRLIISLKIN</sequence>
<organism evidence="1 2">
    <name type="scientific">Marinospirillum insulare</name>
    <dbReference type="NCBI Taxonomy" id="217169"/>
    <lineage>
        <taxon>Bacteria</taxon>
        <taxon>Pseudomonadati</taxon>
        <taxon>Pseudomonadota</taxon>
        <taxon>Gammaproteobacteria</taxon>
        <taxon>Oceanospirillales</taxon>
        <taxon>Oceanospirillaceae</taxon>
        <taxon>Marinospirillum</taxon>
    </lineage>
</organism>
<dbReference type="EMBL" id="BSOR01000072">
    <property type="protein sequence ID" value="GLR65076.1"/>
    <property type="molecule type" value="Genomic_DNA"/>
</dbReference>
<gene>
    <name evidence="1" type="ORF">GCM10007878_25150</name>
</gene>
<evidence type="ECO:0000313" key="2">
    <source>
        <dbReference type="Proteomes" id="UP001156682"/>
    </source>
</evidence>
<comment type="caution">
    <text evidence="1">The sequence shown here is derived from an EMBL/GenBank/DDBJ whole genome shotgun (WGS) entry which is preliminary data.</text>
</comment>
<dbReference type="Proteomes" id="UP001156682">
    <property type="component" value="Unassembled WGS sequence"/>
</dbReference>
<evidence type="ECO:0008006" key="3">
    <source>
        <dbReference type="Google" id="ProtNLM"/>
    </source>
</evidence>
<name>A0ABQ5ZY01_9GAMM</name>